<reference evidence="2 3" key="1">
    <citation type="journal article" date="2013" name="Genome Biol.">
        <title>The genome sequence of the most widely cultivated cacao type and its use to identify candidate genes regulating pod color.</title>
        <authorList>
            <person name="Motamayor J.C."/>
            <person name="Mockaitis K."/>
            <person name="Schmutz J."/>
            <person name="Haiminen N."/>
            <person name="Iii D.L."/>
            <person name="Cornejo O."/>
            <person name="Findley S.D."/>
            <person name="Zheng P."/>
            <person name="Utro F."/>
            <person name="Royaert S."/>
            <person name="Saski C."/>
            <person name="Jenkins J."/>
            <person name="Podicheti R."/>
            <person name="Zhao M."/>
            <person name="Scheffler B.E."/>
            <person name="Stack J.C."/>
            <person name="Feltus F.A."/>
            <person name="Mustiga G.M."/>
            <person name="Amores F."/>
            <person name="Phillips W."/>
            <person name="Marelli J.P."/>
            <person name="May G.D."/>
            <person name="Shapiro H."/>
            <person name="Ma J."/>
            <person name="Bustamante C.D."/>
            <person name="Schnell R.J."/>
            <person name="Main D."/>
            <person name="Gilbert D."/>
            <person name="Parida L."/>
            <person name="Kuhn D.N."/>
        </authorList>
    </citation>
    <scope>NUCLEOTIDE SEQUENCE [LARGE SCALE GENOMIC DNA]</scope>
    <source>
        <strain evidence="3">cv. Matina 1-6</strain>
    </source>
</reference>
<dbReference type="HOGENOM" id="CLU_951272_0_0_1"/>
<protein>
    <submittedName>
        <fullName evidence="2">Uncharacterized protein</fullName>
    </submittedName>
</protein>
<dbReference type="Gramene" id="EOY08817">
    <property type="protein sequence ID" value="EOY08817"/>
    <property type="gene ID" value="TCM_024040"/>
</dbReference>
<organism evidence="2 3">
    <name type="scientific">Theobroma cacao</name>
    <name type="common">Cacao</name>
    <name type="synonym">Cocoa</name>
    <dbReference type="NCBI Taxonomy" id="3641"/>
    <lineage>
        <taxon>Eukaryota</taxon>
        <taxon>Viridiplantae</taxon>
        <taxon>Streptophyta</taxon>
        <taxon>Embryophyta</taxon>
        <taxon>Tracheophyta</taxon>
        <taxon>Spermatophyta</taxon>
        <taxon>Magnoliopsida</taxon>
        <taxon>eudicotyledons</taxon>
        <taxon>Gunneridae</taxon>
        <taxon>Pentapetalae</taxon>
        <taxon>rosids</taxon>
        <taxon>malvids</taxon>
        <taxon>Malvales</taxon>
        <taxon>Malvaceae</taxon>
        <taxon>Byttnerioideae</taxon>
        <taxon>Theobroma</taxon>
    </lineage>
</organism>
<sequence>METFGVWDEIGGGGTRAVTGEIAGTLRAAIGGGGGTGMLVDSAIGVALKEDAADFSSMESGRLCLGQPFPLPVDLVIEGSTGILDKIGYLQATTGLKYLERRVEFYTADGALMSKNVVDAYNLLEEMTSNNYQLPSKRSSPRKAIGAYEIDALSVTPRTLIWWLLELIGYQLRFQRSPIIPFGQLGKLGLDKGSNNTGWPFLEEMGNFYRCPVYRYSKKLSSFEGFTRHGSRCREKIRRQLRPRLSCPRMLAFLFVRYVEMAITLRSGKEVEGVSEKSIESSKEHVDDDKDCN</sequence>
<proteinExistence type="predicted"/>
<feature type="region of interest" description="Disordered" evidence="1">
    <location>
        <begin position="273"/>
        <end position="293"/>
    </location>
</feature>
<dbReference type="EMBL" id="CM001883">
    <property type="protein sequence ID" value="EOY08817.1"/>
    <property type="molecule type" value="Genomic_DNA"/>
</dbReference>
<dbReference type="AlphaFoldDB" id="A0A061EWM0"/>
<evidence type="ECO:0000313" key="2">
    <source>
        <dbReference type="EMBL" id="EOY08817.1"/>
    </source>
</evidence>
<dbReference type="InParanoid" id="A0A061EWM0"/>
<name>A0A061EWM0_THECC</name>
<accession>A0A061EWM0</accession>
<keyword evidence="3" id="KW-1185">Reference proteome</keyword>
<dbReference type="Proteomes" id="UP000026915">
    <property type="component" value="Chromosome 5"/>
</dbReference>
<evidence type="ECO:0000256" key="1">
    <source>
        <dbReference type="SAM" id="MobiDB-lite"/>
    </source>
</evidence>
<evidence type="ECO:0000313" key="3">
    <source>
        <dbReference type="Proteomes" id="UP000026915"/>
    </source>
</evidence>
<gene>
    <name evidence="2" type="ORF">TCM_024040</name>
</gene>